<feature type="transmembrane region" description="Helical" evidence="1">
    <location>
        <begin position="269"/>
        <end position="286"/>
    </location>
</feature>
<sequence>MEGRLILLVLMAFVTPGMAQGNNTWSGCGASHLCVTSPSGCSPQNQTCLFASVANVSMDNTTTLSFTLSGTSSGSITLQLSEPSMNSVANFTCGHNTSNNNTVSFTSTLTKMIMINYQGSVTGDFINCTFNFTFANISSIFNTSDLDLFNASVSSSPLSPTTPPTAANPTVNGTVAANPTVNGTVATNPTVNGTVATNPTVNGTVAANPTVNGTVATNPTVNGTVATNPTVNGTVATNTTVNGTVATNTTTTTTLVPTTKKPTGASVALHPYAFLLLLSLVSLCILQKV</sequence>
<dbReference type="PROSITE" id="PS51257">
    <property type="entry name" value="PROKAR_LIPOPROTEIN"/>
    <property type="match status" value="1"/>
</dbReference>
<evidence type="ECO:0000313" key="3">
    <source>
        <dbReference type="Proteomes" id="UP000515150"/>
    </source>
</evidence>
<accession>A0A8M1H687</accession>
<feature type="signal peptide" evidence="2">
    <location>
        <begin position="1"/>
        <end position="19"/>
    </location>
</feature>
<dbReference type="RefSeq" id="XP_040923927.1">
    <property type="nucleotide sequence ID" value="XM_041067993.2"/>
</dbReference>
<evidence type="ECO:0000256" key="1">
    <source>
        <dbReference type="SAM" id="Phobius"/>
    </source>
</evidence>
<evidence type="ECO:0000313" key="4">
    <source>
        <dbReference type="RefSeq" id="XP_040923927.1"/>
    </source>
</evidence>
<dbReference type="GeneID" id="121201764"/>
<feature type="chain" id="PRO_5035435812" evidence="2">
    <location>
        <begin position="20"/>
        <end position="289"/>
    </location>
</feature>
<keyword evidence="3" id="KW-1185">Reference proteome</keyword>
<protein>
    <submittedName>
        <fullName evidence="4">Uncharacterized protein LOC121201764</fullName>
    </submittedName>
</protein>
<name>A0A8M1H687_BETSP</name>
<organism evidence="3 4">
    <name type="scientific">Betta splendens</name>
    <name type="common">Siamese fighting fish</name>
    <dbReference type="NCBI Taxonomy" id="158456"/>
    <lineage>
        <taxon>Eukaryota</taxon>
        <taxon>Metazoa</taxon>
        <taxon>Chordata</taxon>
        <taxon>Craniata</taxon>
        <taxon>Vertebrata</taxon>
        <taxon>Euteleostomi</taxon>
        <taxon>Actinopterygii</taxon>
        <taxon>Neopterygii</taxon>
        <taxon>Teleostei</taxon>
        <taxon>Neoteleostei</taxon>
        <taxon>Acanthomorphata</taxon>
        <taxon>Anabantaria</taxon>
        <taxon>Anabantiformes</taxon>
        <taxon>Anabantoidei</taxon>
        <taxon>Osphronemidae</taxon>
        <taxon>Betta</taxon>
    </lineage>
</organism>
<dbReference type="Proteomes" id="UP000515150">
    <property type="component" value="Chromosome 17"/>
</dbReference>
<keyword evidence="1" id="KW-1133">Transmembrane helix</keyword>
<keyword evidence="2" id="KW-0732">Signal</keyword>
<dbReference type="KEGG" id="bspl:121201764"/>
<reference evidence="4" key="1">
    <citation type="submission" date="2025-08" db="UniProtKB">
        <authorList>
            <consortium name="RefSeq"/>
        </authorList>
    </citation>
    <scope>IDENTIFICATION</scope>
</reference>
<evidence type="ECO:0000256" key="2">
    <source>
        <dbReference type="SAM" id="SignalP"/>
    </source>
</evidence>
<dbReference type="AlphaFoldDB" id="A0A8M1H687"/>
<gene>
    <name evidence="4" type="primary">LOC121201764</name>
</gene>
<keyword evidence="1" id="KW-0812">Transmembrane</keyword>
<proteinExistence type="predicted"/>
<keyword evidence="1" id="KW-0472">Membrane</keyword>